<dbReference type="AlphaFoldDB" id="A0A285VFT5"/>
<evidence type="ECO:0000256" key="5">
    <source>
        <dbReference type="ARBA" id="ARBA00023002"/>
    </source>
</evidence>
<dbReference type="InterPro" id="IPR009100">
    <property type="entry name" value="AcylCoA_DH/oxidase_NM_dom_sf"/>
</dbReference>
<evidence type="ECO:0000259" key="8">
    <source>
        <dbReference type="Pfam" id="PF02770"/>
    </source>
</evidence>
<comment type="cofactor">
    <cofactor evidence="1 6">
        <name>FAD</name>
        <dbReference type="ChEBI" id="CHEBI:57692"/>
    </cofactor>
</comment>
<evidence type="ECO:0000256" key="6">
    <source>
        <dbReference type="RuleBase" id="RU362125"/>
    </source>
</evidence>
<dbReference type="GO" id="GO:0050660">
    <property type="term" value="F:flavin adenine dinucleotide binding"/>
    <property type="evidence" value="ECO:0007669"/>
    <property type="project" value="InterPro"/>
</dbReference>
<dbReference type="GO" id="GO:0003995">
    <property type="term" value="F:acyl-CoA dehydrogenase activity"/>
    <property type="evidence" value="ECO:0007669"/>
    <property type="project" value="InterPro"/>
</dbReference>
<evidence type="ECO:0000256" key="3">
    <source>
        <dbReference type="ARBA" id="ARBA00022630"/>
    </source>
</evidence>
<reference evidence="11" key="1">
    <citation type="submission" date="2017-08" db="EMBL/GenBank/DDBJ databases">
        <authorList>
            <person name="Varghese N."/>
            <person name="Submissions S."/>
        </authorList>
    </citation>
    <scope>NUCLEOTIDE SEQUENCE [LARGE SCALE GENOMIC DNA]</scope>
    <source>
        <strain evidence="11">DSM 4725</strain>
    </source>
</reference>
<evidence type="ECO:0000259" key="7">
    <source>
        <dbReference type="Pfam" id="PF00441"/>
    </source>
</evidence>
<gene>
    <name evidence="10" type="ORF">SAMN05660748_4255</name>
</gene>
<evidence type="ECO:0000256" key="4">
    <source>
        <dbReference type="ARBA" id="ARBA00022827"/>
    </source>
</evidence>
<organism evidence="10 11">
    <name type="scientific">Blastococcus aggregatus</name>
    <dbReference type="NCBI Taxonomy" id="38502"/>
    <lineage>
        <taxon>Bacteria</taxon>
        <taxon>Bacillati</taxon>
        <taxon>Actinomycetota</taxon>
        <taxon>Actinomycetes</taxon>
        <taxon>Geodermatophilales</taxon>
        <taxon>Geodermatophilaceae</taxon>
        <taxon>Blastococcus</taxon>
    </lineage>
</organism>
<dbReference type="PANTHER" id="PTHR48083:SF6">
    <property type="entry name" value="ACYL-COA DEHYDROGENASE 6"/>
    <property type="match status" value="1"/>
</dbReference>
<dbReference type="InterPro" id="IPR050741">
    <property type="entry name" value="Acyl-CoA_dehydrogenase"/>
</dbReference>
<proteinExistence type="inferred from homology"/>
<dbReference type="InterPro" id="IPR036250">
    <property type="entry name" value="AcylCo_DH-like_C"/>
</dbReference>
<dbReference type="GO" id="GO:0005737">
    <property type="term" value="C:cytoplasm"/>
    <property type="evidence" value="ECO:0007669"/>
    <property type="project" value="TreeGrafter"/>
</dbReference>
<dbReference type="PROSITE" id="PS00072">
    <property type="entry name" value="ACYL_COA_DH_1"/>
    <property type="match status" value="1"/>
</dbReference>
<dbReference type="EMBL" id="OBQI01000007">
    <property type="protein sequence ID" value="SOC52945.1"/>
    <property type="molecule type" value="Genomic_DNA"/>
</dbReference>
<sequence length="381" mass="41985">MRFTDEHRAFRALVRDVVEKEIAPHVDEWERAGIFPAHELFPKLGELGLLGLEYDPEYGGQGADHMYSVILVEELHRSGCAGIPMAIGVQTMMATPSLHEFGSDELKRRYLEPAIRGTAVCSIAVTEPAAGSDVAGLRTRAVRDGDDWVINGSKLYITNGTQADWLCLLARTSDEGGHRGMSQIIVETNTPGFSVSRTLDKLGNRSSDTAELFFDDVRVPVSNTIGQVGRGFQQQMAQFVVERMFVAYGAVTSCRHALERTRDYLKQRQAFGGPLMASQYLAFRLAELSAQVDLLQSHNYACAEAYLAGEDVTRQATVAKLTAGRLLREVADTSIQFHGGMGYMEETWTSRFFRDTRLASIGGGADEVMLQVLARMDGFTA</sequence>
<comment type="similarity">
    <text evidence="2 6">Belongs to the acyl-CoA dehydrogenase family.</text>
</comment>
<dbReference type="Gene3D" id="1.20.140.10">
    <property type="entry name" value="Butyryl-CoA Dehydrogenase, subunit A, domain 3"/>
    <property type="match status" value="1"/>
</dbReference>
<dbReference type="Pfam" id="PF00441">
    <property type="entry name" value="Acyl-CoA_dh_1"/>
    <property type="match status" value="1"/>
</dbReference>
<dbReference type="OrthoDB" id="3176804at2"/>
<keyword evidence="5 6" id="KW-0560">Oxidoreductase</keyword>
<dbReference type="Gene3D" id="2.40.110.10">
    <property type="entry name" value="Butyryl-CoA Dehydrogenase, subunit A, domain 2"/>
    <property type="match status" value="1"/>
</dbReference>
<evidence type="ECO:0000259" key="9">
    <source>
        <dbReference type="Pfam" id="PF02771"/>
    </source>
</evidence>
<dbReference type="InterPro" id="IPR013786">
    <property type="entry name" value="AcylCoA_DH/ox_N"/>
</dbReference>
<keyword evidence="3 6" id="KW-0285">Flavoprotein</keyword>
<dbReference type="PROSITE" id="PS00073">
    <property type="entry name" value="ACYL_COA_DH_2"/>
    <property type="match status" value="1"/>
</dbReference>
<evidence type="ECO:0000313" key="10">
    <source>
        <dbReference type="EMBL" id="SOC52945.1"/>
    </source>
</evidence>
<feature type="domain" description="Acyl-CoA dehydrogenase/oxidase N-terminal" evidence="9">
    <location>
        <begin position="4"/>
        <end position="117"/>
    </location>
</feature>
<dbReference type="FunFam" id="1.10.540.10:FF:000026">
    <property type="entry name" value="Acyl-CoA dehydrogenase medium chain"/>
    <property type="match status" value="1"/>
</dbReference>
<evidence type="ECO:0000313" key="11">
    <source>
        <dbReference type="Proteomes" id="UP000219435"/>
    </source>
</evidence>
<name>A0A285VFT5_9ACTN</name>
<dbReference type="InterPro" id="IPR006091">
    <property type="entry name" value="Acyl-CoA_Oxase/DH_mid-dom"/>
</dbReference>
<dbReference type="InterPro" id="IPR009075">
    <property type="entry name" value="AcylCo_DH/oxidase_C"/>
</dbReference>
<dbReference type="RefSeq" id="WP_097196973.1">
    <property type="nucleotide sequence ID" value="NZ_OBQI01000007.1"/>
</dbReference>
<dbReference type="GO" id="GO:0033539">
    <property type="term" value="P:fatty acid beta-oxidation using acyl-CoA dehydrogenase"/>
    <property type="evidence" value="ECO:0007669"/>
    <property type="project" value="TreeGrafter"/>
</dbReference>
<keyword evidence="11" id="KW-1185">Reference proteome</keyword>
<feature type="domain" description="Acyl-CoA oxidase/dehydrogenase middle" evidence="8">
    <location>
        <begin position="123"/>
        <end position="217"/>
    </location>
</feature>
<dbReference type="InterPro" id="IPR037069">
    <property type="entry name" value="AcylCoA_DH/ox_N_sf"/>
</dbReference>
<dbReference type="Proteomes" id="UP000219435">
    <property type="component" value="Unassembled WGS sequence"/>
</dbReference>
<dbReference type="Pfam" id="PF02770">
    <property type="entry name" value="Acyl-CoA_dh_M"/>
    <property type="match status" value="1"/>
</dbReference>
<dbReference type="InterPro" id="IPR006089">
    <property type="entry name" value="Acyl-CoA_DH_CS"/>
</dbReference>
<dbReference type="SUPFAM" id="SSF47203">
    <property type="entry name" value="Acyl-CoA dehydrogenase C-terminal domain-like"/>
    <property type="match status" value="1"/>
</dbReference>
<dbReference type="Pfam" id="PF02771">
    <property type="entry name" value="Acyl-CoA_dh_N"/>
    <property type="match status" value="1"/>
</dbReference>
<dbReference type="Gene3D" id="1.10.540.10">
    <property type="entry name" value="Acyl-CoA dehydrogenase/oxidase, N-terminal domain"/>
    <property type="match status" value="1"/>
</dbReference>
<evidence type="ECO:0000256" key="1">
    <source>
        <dbReference type="ARBA" id="ARBA00001974"/>
    </source>
</evidence>
<accession>A0A285VFT5</accession>
<feature type="domain" description="Acyl-CoA dehydrogenase/oxidase C-terminal" evidence="7">
    <location>
        <begin position="229"/>
        <end position="375"/>
    </location>
</feature>
<dbReference type="FunFam" id="2.40.110.10:FF:000009">
    <property type="entry name" value="Acyl-CoA dehydrogenase"/>
    <property type="match status" value="1"/>
</dbReference>
<dbReference type="PANTHER" id="PTHR48083">
    <property type="entry name" value="MEDIUM-CHAIN SPECIFIC ACYL-COA DEHYDROGENASE, MITOCHONDRIAL-RELATED"/>
    <property type="match status" value="1"/>
</dbReference>
<keyword evidence="4 6" id="KW-0274">FAD</keyword>
<evidence type="ECO:0000256" key="2">
    <source>
        <dbReference type="ARBA" id="ARBA00009347"/>
    </source>
</evidence>
<dbReference type="InterPro" id="IPR046373">
    <property type="entry name" value="Acyl-CoA_Oxase/DH_mid-dom_sf"/>
</dbReference>
<protein>
    <submittedName>
        <fullName evidence="10">Citronellyl-CoA dehydrogenase</fullName>
    </submittedName>
</protein>
<dbReference type="SUPFAM" id="SSF56645">
    <property type="entry name" value="Acyl-CoA dehydrogenase NM domain-like"/>
    <property type="match status" value="1"/>
</dbReference>